<dbReference type="Proteomes" id="UP000003789">
    <property type="component" value="Unassembled WGS sequence"/>
</dbReference>
<comment type="caution">
    <text evidence="2">The sequence shown here is derived from an EMBL/GenBank/DDBJ whole genome shotgun (WGS) entry which is preliminary data.</text>
</comment>
<sequence>YTGYFYMLAQIAAFMSVLTFALSRVIQKLILRGEELEAEEKGEKEAALSH</sequence>
<keyword evidence="1" id="KW-0812">Transmembrane</keyword>
<dbReference type="AlphaFoldDB" id="Q1YX96"/>
<dbReference type="EMBL" id="AAPH01000044">
    <property type="protein sequence ID" value="EAS40952.1"/>
    <property type="molecule type" value="Genomic_DNA"/>
</dbReference>
<name>Q1YX96_9GAMM</name>
<evidence type="ECO:0000313" key="3">
    <source>
        <dbReference type="Proteomes" id="UP000003789"/>
    </source>
</evidence>
<evidence type="ECO:0000256" key="1">
    <source>
        <dbReference type="SAM" id="Phobius"/>
    </source>
</evidence>
<accession>Q1YX96</accession>
<feature type="transmembrane region" description="Helical" evidence="1">
    <location>
        <begin position="6"/>
        <end position="26"/>
    </location>
</feature>
<dbReference type="HOGENOM" id="CLU_3128952_0_0_6"/>
<gene>
    <name evidence="2" type="ORF">P3TCK_02356</name>
</gene>
<organism evidence="2 3">
    <name type="scientific">Photobacterium profundum 3TCK</name>
    <dbReference type="NCBI Taxonomy" id="314280"/>
    <lineage>
        <taxon>Bacteria</taxon>
        <taxon>Pseudomonadati</taxon>
        <taxon>Pseudomonadota</taxon>
        <taxon>Gammaproteobacteria</taxon>
        <taxon>Vibrionales</taxon>
        <taxon>Vibrionaceae</taxon>
        <taxon>Photobacterium</taxon>
    </lineage>
</organism>
<reference evidence="2 3" key="1">
    <citation type="submission" date="2006-03" db="EMBL/GenBank/DDBJ databases">
        <authorList>
            <person name="Bartlett D.H."/>
            <person name="Valle G."/>
            <person name="Lauro F.M."/>
            <person name="Vezzi A."/>
            <person name="Simonato F."/>
            <person name="Eloe E."/>
            <person name="Vitulo N."/>
            <person name="Stratton T.K."/>
            <person name="D'angelo M."/>
            <person name="Ferriera S."/>
            <person name="Johnson J."/>
            <person name="Kravitz S."/>
            <person name="Beeson K."/>
            <person name="Sutton G."/>
            <person name="Rogers Y."/>
            <person name="Friedman R."/>
            <person name="Frazier M."/>
            <person name="Venter J.C."/>
        </authorList>
    </citation>
    <scope>NUCLEOTIDE SEQUENCE [LARGE SCALE GENOMIC DNA]</scope>
    <source>
        <strain evidence="2 3">3TCK</strain>
    </source>
</reference>
<feature type="non-terminal residue" evidence="2">
    <location>
        <position position="1"/>
    </location>
</feature>
<keyword evidence="1" id="KW-0472">Membrane</keyword>
<proteinExistence type="predicted"/>
<keyword evidence="1" id="KW-1133">Transmembrane helix</keyword>
<evidence type="ECO:0000313" key="2">
    <source>
        <dbReference type="EMBL" id="EAS40952.1"/>
    </source>
</evidence>
<protein>
    <submittedName>
        <fullName evidence="2">Hypothetical transport protein</fullName>
    </submittedName>
</protein>